<dbReference type="GO" id="GO:0003677">
    <property type="term" value="F:DNA binding"/>
    <property type="evidence" value="ECO:0007669"/>
    <property type="project" value="UniProtKB-KW"/>
</dbReference>
<dbReference type="PRINTS" id="PR00616">
    <property type="entry name" value="CCAATSUBUNTB"/>
</dbReference>
<keyword evidence="9" id="KW-1185">Reference proteome</keyword>
<evidence type="ECO:0000256" key="2">
    <source>
        <dbReference type="ARBA" id="ARBA00023015"/>
    </source>
</evidence>
<dbReference type="InterPro" id="IPR001289">
    <property type="entry name" value="NFYA"/>
</dbReference>
<dbReference type="Pfam" id="PF02045">
    <property type="entry name" value="CBFB_NFYA"/>
    <property type="match status" value="1"/>
</dbReference>
<dbReference type="PANTHER" id="PTHR12632">
    <property type="entry name" value="TRANSCRIPTION FACTOR NF-Y ALPHA-RELATED"/>
    <property type="match status" value="1"/>
</dbReference>
<dbReference type="OrthoDB" id="1097733at2759"/>
<evidence type="ECO:0000313" key="9">
    <source>
        <dbReference type="Proteomes" id="UP000887567"/>
    </source>
</evidence>
<dbReference type="AlphaFoldDB" id="A0A913X0K4"/>
<dbReference type="SMART" id="SM00521">
    <property type="entry name" value="CBF"/>
    <property type="match status" value="1"/>
</dbReference>
<comment type="function">
    <text evidence="6">Component of the sequence-specific heterotrimeric transcription factor (NF-Y) which specifically recognizes a 5'-CCAAT-3' box motif found in the promoters of its target genes.</text>
</comment>
<evidence type="ECO:0000313" key="8">
    <source>
        <dbReference type="EnsemblMetazoa" id="XP_020897065.1"/>
    </source>
</evidence>
<evidence type="ECO:0000256" key="3">
    <source>
        <dbReference type="ARBA" id="ARBA00023125"/>
    </source>
</evidence>
<keyword evidence="5 6" id="KW-0539">Nucleus</keyword>
<keyword evidence="3 6" id="KW-0238">DNA-binding</keyword>
<dbReference type="Gene3D" id="6.10.250.2430">
    <property type="match status" value="1"/>
</dbReference>
<evidence type="ECO:0000256" key="4">
    <source>
        <dbReference type="ARBA" id="ARBA00023163"/>
    </source>
</evidence>
<evidence type="ECO:0000256" key="5">
    <source>
        <dbReference type="ARBA" id="ARBA00023242"/>
    </source>
</evidence>
<dbReference type="GO" id="GO:0005634">
    <property type="term" value="C:nucleus"/>
    <property type="evidence" value="ECO:0007669"/>
    <property type="project" value="UniProtKB-SubCell"/>
</dbReference>
<dbReference type="EnsemblMetazoa" id="XM_021041406.2">
    <property type="protein sequence ID" value="XP_020897065.1"/>
    <property type="gene ID" value="LOC110235932"/>
</dbReference>
<dbReference type="PROSITE" id="PS51152">
    <property type="entry name" value="NFYA_HAP2_2"/>
    <property type="match status" value="1"/>
</dbReference>
<feature type="compositionally biased region" description="Basic residues" evidence="7">
    <location>
        <begin position="156"/>
        <end position="165"/>
    </location>
</feature>
<dbReference type="GO" id="GO:0003700">
    <property type="term" value="F:DNA-binding transcription factor activity"/>
    <property type="evidence" value="ECO:0007669"/>
    <property type="project" value="UniProtKB-UniRule"/>
</dbReference>
<comment type="subcellular location">
    <subcellularLocation>
        <location evidence="1 6">Nucleus</location>
    </subcellularLocation>
</comment>
<dbReference type="OMA" id="QRTFMAN"/>
<evidence type="ECO:0000256" key="7">
    <source>
        <dbReference type="SAM" id="MobiDB-lite"/>
    </source>
</evidence>
<protein>
    <recommendedName>
        <fullName evidence="6">Nuclear transcription factor Y subunit</fullName>
    </recommendedName>
</protein>
<name>A0A913X0K4_EXADI</name>
<accession>A0A913X0K4</accession>
<organism evidence="8 9">
    <name type="scientific">Exaiptasia diaphana</name>
    <name type="common">Tropical sea anemone</name>
    <name type="synonym">Aiptasia pulchella</name>
    <dbReference type="NCBI Taxonomy" id="2652724"/>
    <lineage>
        <taxon>Eukaryota</taxon>
        <taxon>Metazoa</taxon>
        <taxon>Cnidaria</taxon>
        <taxon>Anthozoa</taxon>
        <taxon>Hexacorallia</taxon>
        <taxon>Actiniaria</taxon>
        <taxon>Aiptasiidae</taxon>
        <taxon>Exaiptasia</taxon>
    </lineage>
</organism>
<keyword evidence="4 6" id="KW-0804">Transcription</keyword>
<dbReference type="KEGG" id="epa:110235932"/>
<reference evidence="8" key="1">
    <citation type="submission" date="2022-11" db="UniProtKB">
        <authorList>
            <consortium name="EnsemblMetazoa"/>
        </authorList>
    </citation>
    <scope>IDENTIFICATION</scope>
</reference>
<dbReference type="RefSeq" id="XP_020897065.1">
    <property type="nucleotide sequence ID" value="XM_021041406.2"/>
</dbReference>
<comment type="subunit">
    <text evidence="6">Heterotrimer.</text>
</comment>
<dbReference type="Proteomes" id="UP000887567">
    <property type="component" value="Unplaced"/>
</dbReference>
<dbReference type="GeneID" id="110235932"/>
<proteinExistence type="inferred from homology"/>
<sequence length="203" mass="22522">MAMEAAPTSPQLSTYATQNNVAVTHAVPSTHNAVNIIQPDQATKGLFIVDPSQQHALQMYTTNTERPFMTASSVEYNTAPAITVPASNGNNQLMMTGQPIGAQRLPVAMETLDEPLYVNAKQYHRIINRRQARAKLEAEGKIPKVRKKYLHESRHQHACRRKRSNGGRFVTKGGKKLTEEQLNALEADSNDTEKQQGNEQSSE</sequence>
<keyword evidence="2 6" id="KW-0805">Transcription regulation</keyword>
<evidence type="ECO:0000256" key="1">
    <source>
        <dbReference type="ARBA" id="ARBA00004123"/>
    </source>
</evidence>
<evidence type="ECO:0000256" key="6">
    <source>
        <dbReference type="RuleBase" id="RU367155"/>
    </source>
</evidence>
<feature type="region of interest" description="Disordered" evidence="7">
    <location>
        <begin position="151"/>
        <end position="203"/>
    </location>
</feature>
<comment type="similarity">
    <text evidence="6">Belongs to the NFYA/HAP2 subunit family.</text>
</comment>